<dbReference type="Gene3D" id="3.40.30.10">
    <property type="entry name" value="Glutaredoxin"/>
    <property type="match status" value="1"/>
</dbReference>
<accession>A0A7J6QAW3</accession>
<dbReference type="SUPFAM" id="SSF52833">
    <property type="entry name" value="Thioredoxin-like"/>
    <property type="match status" value="1"/>
</dbReference>
<gene>
    <name evidence="2" type="ORF">FOZ63_001630</name>
</gene>
<keyword evidence="1" id="KW-0472">Membrane</keyword>
<keyword evidence="1" id="KW-1133">Transmembrane helix</keyword>
<comment type="caution">
    <text evidence="2">The sequence shown here is derived from an EMBL/GenBank/DDBJ whole genome shotgun (WGS) entry which is preliminary data.</text>
</comment>
<organism evidence="2 3">
    <name type="scientific">Perkinsus olseni</name>
    <name type="common">Perkinsus atlanticus</name>
    <dbReference type="NCBI Taxonomy" id="32597"/>
    <lineage>
        <taxon>Eukaryota</taxon>
        <taxon>Sar</taxon>
        <taxon>Alveolata</taxon>
        <taxon>Perkinsozoa</taxon>
        <taxon>Perkinsea</taxon>
        <taxon>Perkinsida</taxon>
        <taxon>Perkinsidae</taxon>
        <taxon>Perkinsus</taxon>
    </lineage>
</organism>
<feature type="transmembrane region" description="Helical" evidence="1">
    <location>
        <begin position="43"/>
        <end position="61"/>
    </location>
</feature>
<name>A0A7J6QAW3_PEROL</name>
<keyword evidence="1" id="KW-0812">Transmembrane</keyword>
<sequence length="205" mass="23211">MISDDMSMVWITPVTTPASRWRRWQRPAYHSHLTVCRPTTDCFLAFTGGVLNLVFVLYRMYLSPLLLLFSLGANATGFLKAKGLGEFDALLRSNDFVLALFGSKWCGNICAMAARAVRDAARMLPPDLTSMYEGTDLDDLDALDEPDNPLVLLRVDGSQKVNEGVLQQEGVDEYPAIHFYVRGYKHVFNLNFRTPEFIHPWLIFT</sequence>
<feature type="non-terminal residue" evidence="2">
    <location>
        <position position="1"/>
    </location>
</feature>
<dbReference type="AlphaFoldDB" id="A0A7J6QAW3"/>
<reference evidence="2 3" key="1">
    <citation type="submission" date="2020-04" db="EMBL/GenBank/DDBJ databases">
        <title>Perkinsus olseni comparative genomics.</title>
        <authorList>
            <person name="Bogema D.R."/>
        </authorList>
    </citation>
    <scope>NUCLEOTIDE SEQUENCE [LARGE SCALE GENOMIC DNA]</scope>
    <source>
        <strain evidence="2 3">ATCC PRA-207</strain>
    </source>
</reference>
<evidence type="ECO:0000256" key="1">
    <source>
        <dbReference type="SAM" id="Phobius"/>
    </source>
</evidence>
<evidence type="ECO:0008006" key="4">
    <source>
        <dbReference type="Google" id="ProtNLM"/>
    </source>
</evidence>
<dbReference type="EMBL" id="JABANO010034286">
    <property type="protein sequence ID" value="KAF4705398.1"/>
    <property type="molecule type" value="Genomic_DNA"/>
</dbReference>
<dbReference type="Proteomes" id="UP000553632">
    <property type="component" value="Unassembled WGS sequence"/>
</dbReference>
<proteinExistence type="predicted"/>
<protein>
    <recommendedName>
        <fullName evidence="4">Thioredoxin domain-containing protein</fullName>
    </recommendedName>
</protein>
<keyword evidence="3" id="KW-1185">Reference proteome</keyword>
<evidence type="ECO:0000313" key="2">
    <source>
        <dbReference type="EMBL" id="KAF4705398.1"/>
    </source>
</evidence>
<dbReference type="InterPro" id="IPR036249">
    <property type="entry name" value="Thioredoxin-like_sf"/>
</dbReference>
<evidence type="ECO:0000313" key="3">
    <source>
        <dbReference type="Proteomes" id="UP000553632"/>
    </source>
</evidence>